<name>A0A972K378_9BACL</name>
<evidence type="ECO:0000256" key="1">
    <source>
        <dbReference type="SAM" id="Phobius"/>
    </source>
</evidence>
<dbReference type="EMBL" id="WHOD01000101">
    <property type="protein sequence ID" value="NOU96700.1"/>
    <property type="molecule type" value="Genomic_DNA"/>
</dbReference>
<protein>
    <submittedName>
        <fullName evidence="3">Helix-turn-helix domain-containing protein</fullName>
    </submittedName>
</protein>
<keyword evidence="4" id="KW-1185">Reference proteome</keyword>
<evidence type="ECO:0000313" key="4">
    <source>
        <dbReference type="Proteomes" id="UP000641588"/>
    </source>
</evidence>
<dbReference type="InterPro" id="IPR009061">
    <property type="entry name" value="DNA-bd_dom_put_sf"/>
</dbReference>
<dbReference type="Pfam" id="PF12728">
    <property type="entry name" value="HTH_17"/>
    <property type="match status" value="1"/>
</dbReference>
<dbReference type="Proteomes" id="UP000641588">
    <property type="component" value="Unassembled WGS sequence"/>
</dbReference>
<feature type="transmembrane region" description="Helical" evidence="1">
    <location>
        <begin position="75"/>
        <end position="96"/>
    </location>
</feature>
<keyword evidence="1" id="KW-0472">Membrane</keyword>
<evidence type="ECO:0000313" key="3">
    <source>
        <dbReference type="EMBL" id="NOU96700.1"/>
    </source>
</evidence>
<evidence type="ECO:0000259" key="2">
    <source>
        <dbReference type="Pfam" id="PF12728"/>
    </source>
</evidence>
<accession>A0A972K378</accession>
<dbReference type="NCBIfam" id="TIGR01764">
    <property type="entry name" value="excise"/>
    <property type="match status" value="1"/>
</dbReference>
<gene>
    <name evidence="3" type="ORF">GC093_26280</name>
</gene>
<proteinExistence type="predicted"/>
<keyword evidence="1" id="KW-1133">Transmembrane helix</keyword>
<reference evidence="3" key="1">
    <citation type="submission" date="2019-10" db="EMBL/GenBank/DDBJ databases">
        <title>Description of Paenibacillus glebae sp. nov.</title>
        <authorList>
            <person name="Carlier A."/>
            <person name="Qi S."/>
        </authorList>
    </citation>
    <scope>NUCLEOTIDE SEQUENCE</scope>
    <source>
        <strain evidence="3">LMG 31456</strain>
    </source>
</reference>
<dbReference type="AlphaFoldDB" id="A0A972K378"/>
<keyword evidence="1" id="KW-0812">Transmembrane</keyword>
<dbReference type="SUPFAM" id="SSF46955">
    <property type="entry name" value="Putative DNA-binding domain"/>
    <property type="match status" value="1"/>
</dbReference>
<dbReference type="InterPro" id="IPR010093">
    <property type="entry name" value="SinI_DNA-bd"/>
</dbReference>
<sequence length="104" mass="11743">MVRKFTTKEIGEAIELSDETIRRCIREGQLAAEISGRNYYITEDAVKEFFNERGIRYEETPLAKPTLRQVTTRTVSSLGAIGAIVGIGIAFVAVLLQRSYKEMR</sequence>
<feature type="domain" description="Helix-turn-helix" evidence="2">
    <location>
        <begin position="5"/>
        <end position="53"/>
    </location>
</feature>
<dbReference type="InterPro" id="IPR041657">
    <property type="entry name" value="HTH_17"/>
</dbReference>
<comment type="caution">
    <text evidence="3">The sequence shown here is derived from an EMBL/GenBank/DDBJ whole genome shotgun (WGS) entry which is preliminary data.</text>
</comment>
<dbReference type="GO" id="GO:0003677">
    <property type="term" value="F:DNA binding"/>
    <property type="evidence" value="ECO:0007669"/>
    <property type="project" value="InterPro"/>
</dbReference>
<organism evidence="3 4">
    <name type="scientific">Paenibacillus foliorum</name>
    <dbReference type="NCBI Taxonomy" id="2654974"/>
    <lineage>
        <taxon>Bacteria</taxon>
        <taxon>Bacillati</taxon>
        <taxon>Bacillota</taxon>
        <taxon>Bacilli</taxon>
        <taxon>Bacillales</taxon>
        <taxon>Paenibacillaceae</taxon>
        <taxon>Paenibacillus</taxon>
    </lineage>
</organism>